<feature type="compositionally biased region" description="Basic and acidic residues" evidence="1">
    <location>
        <begin position="320"/>
        <end position="332"/>
    </location>
</feature>
<accession>A0A0G0LRK5</accession>
<dbReference type="STRING" id="1618345.UT18_C0017G0032"/>
<gene>
    <name evidence="3" type="ORF">UT18_C0017G0032</name>
</gene>
<reference evidence="3 4" key="1">
    <citation type="journal article" date="2015" name="Nature">
        <title>rRNA introns, odd ribosomes, and small enigmatic genomes across a large radiation of phyla.</title>
        <authorList>
            <person name="Brown C.T."/>
            <person name="Hug L.A."/>
            <person name="Thomas B.C."/>
            <person name="Sharon I."/>
            <person name="Castelle C.J."/>
            <person name="Singh A."/>
            <person name="Wilkins M.J."/>
            <person name="Williams K.H."/>
            <person name="Banfield J.F."/>
        </authorList>
    </citation>
    <scope>NUCLEOTIDE SEQUENCE [LARGE SCALE GENOMIC DNA]</scope>
</reference>
<evidence type="ECO:0000256" key="2">
    <source>
        <dbReference type="SAM" id="Phobius"/>
    </source>
</evidence>
<feature type="transmembrane region" description="Helical" evidence="2">
    <location>
        <begin position="6"/>
        <end position="25"/>
    </location>
</feature>
<name>A0A0G0LRK5_UNCC2</name>
<keyword evidence="2" id="KW-1133">Transmembrane helix</keyword>
<dbReference type="Proteomes" id="UP000034207">
    <property type="component" value="Unassembled WGS sequence"/>
</dbReference>
<evidence type="ECO:0000313" key="4">
    <source>
        <dbReference type="Proteomes" id="UP000034207"/>
    </source>
</evidence>
<comment type="caution">
    <text evidence="3">The sequence shown here is derived from an EMBL/GenBank/DDBJ whole genome shotgun (WGS) entry which is preliminary data.</text>
</comment>
<dbReference type="EMBL" id="LBVV01000017">
    <property type="protein sequence ID" value="KKQ93662.1"/>
    <property type="molecule type" value="Genomic_DNA"/>
</dbReference>
<proteinExistence type="predicted"/>
<dbReference type="AlphaFoldDB" id="A0A0G0LRK5"/>
<keyword evidence="2" id="KW-0472">Membrane</keyword>
<keyword evidence="2" id="KW-0812">Transmembrane</keyword>
<evidence type="ECO:0000256" key="1">
    <source>
        <dbReference type="SAM" id="MobiDB-lite"/>
    </source>
</evidence>
<feature type="region of interest" description="Disordered" evidence="1">
    <location>
        <begin position="320"/>
        <end position="340"/>
    </location>
</feature>
<evidence type="ECO:0000313" key="3">
    <source>
        <dbReference type="EMBL" id="KKQ93662.1"/>
    </source>
</evidence>
<protein>
    <submittedName>
        <fullName evidence="3">Uncharacterized protein</fullName>
    </submittedName>
</protein>
<sequence length="340" mass="37248">MRILKVILSVLIIIFSVAFGAFLGVTKYQQKISAESEKPEEKFIVYPLPQIISPKSGIEVSGKQNVLVAAPGAKALYLSGKNESGETLNEGEAEIVSGLGEFEWDTTSYKDDSYNVYVTAYYQTGAPSKVGISLDVKNSDKSGIIGEELKSSSNTAYQSDKIDSDSALTRNEDQTKKELNALEIDQNLLIEKLEVIQSDDKFKVTISGLAKDYQKININTFSSHKKKEVSIDPNGAFKTEIVLSVGRHEIYADSGGKRSPVAEVYLSSQTSQKPLAMVNDLKKEVITYGSYTGGPAILLVLFGWFLPLAKQAKPCSDNAKELNLKHGREERSTGSARKNK</sequence>
<organism evidence="3 4">
    <name type="scientific">candidate division CPR2 bacterium GW2011_GWC2_39_10</name>
    <dbReference type="NCBI Taxonomy" id="1618345"/>
    <lineage>
        <taxon>Bacteria</taxon>
        <taxon>Bacteria division CPR2</taxon>
    </lineage>
</organism>
<feature type="transmembrane region" description="Helical" evidence="2">
    <location>
        <begin position="285"/>
        <end position="306"/>
    </location>
</feature>